<name>A0ABR2KWK0_9EUKA</name>
<keyword evidence="2" id="KW-1185">Reference proteome</keyword>
<gene>
    <name evidence="1" type="ORF">M9Y10_023568</name>
</gene>
<sequence length="133" mass="15468">MFLLDISYQFLFFHLIQKNMNKNSIHSRIGITRIINTIIGIGITLKKFNFIKLVNISSHPLENLFGIVRLACYYDHSWSNMVNSIARGFYIRKLIDDNLIEVKRRHRISIAGTTVTNSQDDGTIVPIHLFKYL</sequence>
<evidence type="ECO:0000313" key="2">
    <source>
        <dbReference type="Proteomes" id="UP001470230"/>
    </source>
</evidence>
<accession>A0ABR2KWK0</accession>
<reference evidence="1 2" key="1">
    <citation type="submission" date="2024-04" db="EMBL/GenBank/DDBJ databases">
        <title>Tritrichomonas musculus Genome.</title>
        <authorList>
            <person name="Alves-Ferreira E."/>
            <person name="Grigg M."/>
            <person name="Lorenzi H."/>
            <person name="Galac M."/>
        </authorList>
    </citation>
    <scope>NUCLEOTIDE SEQUENCE [LARGE SCALE GENOMIC DNA]</scope>
    <source>
        <strain evidence="1 2">EAF2021</strain>
    </source>
</reference>
<organism evidence="1 2">
    <name type="scientific">Tritrichomonas musculus</name>
    <dbReference type="NCBI Taxonomy" id="1915356"/>
    <lineage>
        <taxon>Eukaryota</taxon>
        <taxon>Metamonada</taxon>
        <taxon>Parabasalia</taxon>
        <taxon>Tritrichomonadida</taxon>
        <taxon>Tritrichomonadidae</taxon>
        <taxon>Tritrichomonas</taxon>
    </lineage>
</organism>
<protein>
    <submittedName>
        <fullName evidence="1">Uncharacterized protein</fullName>
    </submittedName>
</protein>
<dbReference type="EMBL" id="JAPFFF010000003">
    <property type="protein sequence ID" value="KAK8895126.1"/>
    <property type="molecule type" value="Genomic_DNA"/>
</dbReference>
<proteinExistence type="predicted"/>
<evidence type="ECO:0000313" key="1">
    <source>
        <dbReference type="EMBL" id="KAK8895126.1"/>
    </source>
</evidence>
<dbReference type="Proteomes" id="UP001470230">
    <property type="component" value="Unassembled WGS sequence"/>
</dbReference>
<comment type="caution">
    <text evidence="1">The sequence shown here is derived from an EMBL/GenBank/DDBJ whole genome shotgun (WGS) entry which is preliminary data.</text>
</comment>